<evidence type="ECO:0000256" key="7">
    <source>
        <dbReference type="PROSITE-ProRule" id="PRU00898"/>
    </source>
</evidence>
<dbReference type="EC" id="2.1.1.85" evidence="7"/>
<dbReference type="Pfam" id="PF09273">
    <property type="entry name" value="Rubis-subs-bind"/>
    <property type="match status" value="1"/>
</dbReference>
<dbReference type="InterPro" id="IPR025785">
    <property type="entry name" value="SETD3"/>
</dbReference>
<evidence type="ECO:0000256" key="1">
    <source>
        <dbReference type="ARBA" id="ARBA00004496"/>
    </source>
</evidence>
<proteinExistence type="inferred from homology"/>
<dbReference type="GO" id="GO:0018064">
    <property type="term" value="F:protein-L-histidine N-tele-methyltransferase activity"/>
    <property type="evidence" value="ECO:0007669"/>
    <property type="project" value="UniProtKB-EC"/>
</dbReference>
<dbReference type="InterPro" id="IPR015353">
    <property type="entry name" value="Rubisco_LSMT_subst-bd"/>
</dbReference>
<dbReference type="InterPro" id="IPR001214">
    <property type="entry name" value="SET_dom"/>
</dbReference>
<dbReference type="SUPFAM" id="SSF81822">
    <property type="entry name" value="RuBisCo LSMT C-terminal, substrate-binding domain"/>
    <property type="match status" value="1"/>
</dbReference>
<gene>
    <name evidence="10" type="primary">LOC105366915</name>
</gene>
<dbReference type="InterPro" id="IPR046341">
    <property type="entry name" value="SET_dom_sf"/>
</dbReference>
<evidence type="ECO:0000256" key="6">
    <source>
        <dbReference type="ARBA" id="ARBA00023203"/>
    </source>
</evidence>
<evidence type="ECO:0000313" key="9">
    <source>
        <dbReference type="Proteomes" id="UP000695007"/>
    </source>
</evidence>
<dbReference type="GeneID" id="105366915"/>
<dbReference type="GO" id="GO:0005737">
    <property type="term" value="C:cytoplasm"/>
    <property type="evidence" value="ECO:0007669"/>
    <property type="project" value="UniProtKB-SubCell"/>
</dbReference>
<keyword evidence="6" id="KW-0009">Actin-binding</keyword>
<comment type="catalytic activity">
    <reaction evidence="7">
        <text>L-histidyl-[protein] + S-adenosyl-L-methionine = N(tele)-methyl-L-histidyl-[protein] + S-adenosyl-L-homocysteine + H(+)</text>
        <dbReference type="Rhea" id="RHEA:19369"/>
        <dbReference type="Rhea" id="RHEA-COMP:9745"/>
        <dbReference type="Rhea" id="RHEA-COMP:11600"/>
        <dbReference type="ChEBI" id="CHEBI:15378"/>
        <dbReference type="ChEBI" id="CHEBI:16367"/>
        <dbReference type="ChEBI" id="CHEBI:29979"/>
        <dbReference type="ChEBI" id="CHEBI:57856"/>
        <dbReference type="ChEBI" id="CHEBI:59789"/>
        <dbReference type="EC" id="2.1.1.85"/>
    </reaction>
</comment>
<keyword evidence="2" id="KW-0963">Cytoplasm</keyword>
<dbReference type="GO" id="GO:0003779">
    <property type="term" value="F:actin binding"/>
    <property type="evidence" value="ECO:0007669"/>
    <property type="project" value="UniProtKB-KW"/>
</dbReference>
<accession>A0AAJ6YT92</accession>
<sequence>NQINLECEKLFHICSDPSYLNRIWDNYLEISSILEKIKKLEETEVKSLERIDVIEEFISWLKQHDAKMYGISICEFPNYDLGLKAEIEFKENDIILEIPRKLIFNVHTAAFEIKDIQNDILIKNMPYIGLAIALLIEKNKEQSKWKPYLNILPKNYNTVLYMNINDMMELKDSPNFDAALKQCRNIARQYSYFNKIFQNSKNSVSELLRDTFSYEEYRWAVSTVMTRQNIIPSEDNLQMIHSLIPMWDLCNHEHGKITTNFNMNTNCCECYAMKNFKMGDQIFIHYGSQSNSEFFIHSGFVYNNNKNDSFKLRLSISKVDALQKERKSLLLKVGLSSVNEYLIKPESEPISSQLLGFLRILNMNKKQLDYWIKSSETSDLMNPKSVYFEALDKNVLKYIVTRLKLLLSKYPSSEQNDVKLIENTSQNWSKLVLRMRLCERNHQNGSKTKVVGLDRTTGLMLLLPIVMRIVEIVVNLTVGNNCKTSSRCASRQRRVAMGALIGDMNCEDYLVNVGGLFSGLITIKLQSPDRGCRHCVTIITASPEFPDSIGSFFYGLIIIRLQKPG</sequence>
<dbReference type="CDD" id="cd19176">
    <property type="entry name" value="SET_SETD3"/>
    <property type="match status" value="1"/>
</dbReference>
<dbReference type="CTD" id="84193"/>
<organism evidence="9 10">
    <name type="scientific">Ceratosolen solmsi marchali</name>
    <dbReference type="NCBI Taxonomy" id="326594"/>
    <lineage>
        <taxon>Eukaryota</taxon>
        <taxon>Metazoa</taxon>
        <taxon>Ecdysozoa</taxon>
        <taxon>Arthropoda</taxon>
        <taxon>Hexapoda</taxon>
        <taxon>Insecta</taxon>
        <taxon>Pterygota</taxon>
        <taxon>Neoptera</taxon>
        <taxon>Endopterygota</taxon>
        <taxon>Hymenoptera</taxon>
        <taxon>Apocrita</taxon>
        <taxon>Proctotrupomorpha</taxon>
        <taxon>Chalcidoidea</taxon>
        <taxon>Agaonidae</taxon>
        <taxon>Agaoninae</taxon>
        <taxon>Ceratosolen</taxon>
    </lineage>
</organism>
<feature type="domain" description="SET" evidence="8">
    <location>
        <begin position="69"/>
        <end position="287"/>
    </location>
</feature>
<dbReference type="Proteomes" id="UP000695007">
    <property type="component" value="Unplaced"/>
</dbReference>
<dbReference type="GO" id="GO:0032259">
    <property type="term" value="P:methylation"/>
    <property type="evidence" value="ECO:0007669"/>
    <property type="project" value="UniProtKB-KW"/>
</dbReference>
<dbReference type="RefSeq" id="XP_011503823.1">
    <property type="nucleotide sequence ID" value="XM_011505521.1"/>
</dbReference>
<evidence type="ECO:0000256" key="4">
    <source>
        <dbReference type="ARBA" id="ARBA00022679"/>
    </source>
</evidence>
<dbReference type="AlphaFoldDB" id="A0AAJ6YT92"/>
<name>A0AAJ6YT92_9HYME</name>
<comment type="subcellular location">
    <subcellularLocation>
        <location evidence="1">Cytoplasm</location>
    </subcellularLocation>
</comment>
<dbReference type="SUPFAM" id="SSF82199">
    <property type="entry name" value="SET domain"/>
    <property type="match status" value="1"/>
</dbReference>
<dbReference type="PANTHER" id="PTHR13271">
    <property type="entry name" value="UNCHARACTERIZED PUTATIVE METHYLTRANSFERASE"/>
    <property type="match status" value="1"/>
</dbReference>
<keyword evidence="3 7" id="KW-0489">Methyltransferase</keyword>
<dbReference type="Gene3D" id="3.90.1410.10">
    <property type="entry name" value="set domain protein methyltransferase, domain 1"/>
    <property type="match status" value="1"/>
</dbReference>
<evidence type="ECO:0000313" key="10">
    <source>
        <dbReference type="RefSeq" id="XP_011503823.1"/>
    </source>
</evidence>
<feature type="non-terminal residue" evidence="10">
    <location>
        <position position="1"/>
    </location>
</feature>
<reference evidence="10" key="1">
    <citation type="submission" date="2025-08" db="UniProtKB">
        <authorList>
            <consortium name="RefSeq"/>
        </authorList>
    </citation>
    <scope>IDENTIFICATION</scope>
</reference>
<keyword evidence="4 7" id="KW-0808">Transferase</keyword>
<dbReference type="PROSITE" id="PS50280">
    <property type="entry name" value="SET"/>
    <property type="match status" value="1"/>
</dbReference>
<evidence type="ECO:0000256" key="5">
    <source>
        <dbReference type="ARBA" id="ARBA00022691"/>
    </source>
</evidence>
<evidence type="ECO:0000259" key="8">
    <source>
        <dbReference type="PROSITE" id="PS50280"/>
    </source>
</evidence>
<evidence type="ECO:0000256" key="3">
    <source>
        <dbReference type="ARBA" id="ARBA00022603"/>
    </source>
</evidence>
<comment type="similarity">
    <text evidence="7">Belongs to the class V-like SAM-binding methyltransferase superfamily. SETD3 actin-histidine methyltransferase family.</text>
</comment>
<dbReference type="InterPro" id="IPR050600">
    <property type="entry name" value="SETD3_SETD6_MTase"/>
</dbReference>
<evidence type="ECO:0000256" key="2">
    <source>
        <dbReference type="ARBA" id="ARBA00022490"/>
    </source>
</evidence>
<protein>
    <recommendedName>
        <fullName evidence="7">protein-histidine N-methyltransferase</fullName>
        <ecNumber evidence="7">2.1.1.85</ecNumber>
    </recommendedName>
</protein>
<dbReference type="PROSITE" id="PS51565">
    <property type="entry name" value="SAM_MT85_SETD3"/>
    <property type="match status" value="1"/>
</dbReference>
<dbReference type="PANTHER" id="PTHR13271:SF47">
    <property type="entry name" value="ACTIN-HISTIDINE N-METHYLTRANSFERASE"/>
    <property type="match status" value="1"/>
</dbReference>
<keyword evidence="5 7" id="KW-0949">S-adenosyl-L-methionine</keyword>
<keyword evidence="9" id="KW-1185">Reference proteome</keyword>
<dbReference type="InterPro" id="IPR036464">
    <property type="entry name" value="Rubisco_LSMT_subst-bd_sf"/>
</dbReference>
<dbReference type="GO" id="GO:0016279">
    <property type="term" value="F:protein-lysine N-methyltransferase activity"/>
    <property type="evidence" value="ECO:0007669"/>
    <property type="project" value="TreeGrafter"/>
</dbReference>
<dbReference type="InterPro" id="IPR044428">
    <property type="entry name" value="SETD3_SET"/>
</dbReference>
<dbReference type="KEGG" id="csol:105366915"/>
<dbReference type="Gene3D" id="3.90.1420.10">
    <property type="entry name" value="Rubisco LSMT, substrate-binding domain"/>
    <property type="match status" value="1"/>
</dbReference>